<dbReference type="Proteomes" id="UP000281098">
    <property type="component" value="Unassembled WGS sequence"/>
</dbReference>
<gene>
    <name evidence="1" type="ORF">DF017_36885</name>
</gene>
<dbReference type="RefSeq" id="WP_124492144.1">
    <property type="nucleotide sequence ID" value="NZ_QTOI01000121.1"/>
</dbReference>
<sequence>MRLRIDVQGVSRMRAGLAGALLVHALAGYAATASQPLILDTQRGIQDGKGGLLLQTAPLSREPIVAPATMRTPVEQTPNSSVPVFVAPYIQVPTWPAPPAGQPRPLLQPRQP</sequence>
<evidence type="ECO:0000313" key="1">
    <source>
        <dbReference type="EMBL" id="RQY77404.1"/>
    </source>
</evidence>
<accession>A0ABX9YDN1</accession>
<organism evidence="1 2">
    <name type="scientific">Burkholderia stagnalis</name>
    <dbReference type="NCBI Taxonomy" id="1503054"/>
    <lineage>
        <taxon>Bacteria</taxon>
        <taxon>Pseudomonadati</taxon>
        <taxon>Pseudomonadota</taxon>
        <taxon>Betaproteobacteria</taxon>
        <taxon>Burkholderiales</taxon>
        <taxon>Burkholderiaceae</taxon>
        <taxon>Burkholderia</taxon>
        <taxon>Burkholderia cepacia complex</taxon>
    </lineage>
</organism>
<comment type="caution">
    <text evidence="1">The sequence shown here is derived from an EMBL/GenBank/DDBJ whole genome shotgun (WGS) entry which is preliminary data.</text>
</comment>
<name>A0ABX9YDN1_9BURK</name>
<keyword evidence="2" id="KW-1185">Reference proteome</keyword>
<protein>
    <submittedName>
        <fullName evidence="1">Uncharacterized protein</fullName>
    </submittedName>
</protein>
<evidence type="ECO:0000313" key="2">
    <source>
        <dbReference type="Proteomes" id="UP000281098"/>
    </source>
</evidence>
<reference evidence="1 2" key="1">
    <citation type="submission" date="2018-08" db="EMBL/GenBank/DDBJ databases">
        <title>Comparative analysis of Burkholderia isolates from Puerto Rico.</title>
        <authorList>
            <person name="Hall C."/>
            <person name="Sahl J."/>
            <person name="Wagner D."/>
        </authorList>
    </citation>
    <scope>NUCLEOTIDE SEQUENCE [LARGE SCALE GENOMIC DNA]</scope>
    <source>
        <strain evidence="1 2">Bp8966</strain>
    </source>
</reference>
<dbReference type="EMBL" id="QTPM01000123">
    <property type="protein sequence ID" value="RQY77404.1"/>
    <property type="molecule type" value="Genomic_DNA"/>
</dbReference>
<proteinExistence type="predicted"/>